<evidence type="ECO:0000313" key="2">
    <source>
        <dbReference type="Proteomes" id="UP000316612"/>
    </source>
</evidence>
<accession>A0A4Y4DWC3</accession>
<dbReference type="RefSeq" id="WP_141367467.1">
    <property type="nucleotide sequence ID" value="NZ_BJNY01000032.1"/>
</dbReference>
<sequence>MEFDLGVEFFVSSWWRSSLAKLVPPPLELDSEVSMQRRENRVTWHLDRAVVEQLDTVDGDKTIEQALANAGIMKARQRSPTAIG</sequence>
<comment type="caution">
    <text evidence="1">The sequence shown here is derived from an EMBL/GenBank/DDBJ whole genome shotgun (WGS) entry which is preliminary data.</text>
</comment>
<gene>
    <name evidence="1" type="ORF">AUR04nite_34370</name>
</gene>
<protein>
    <submittedName>
        <fullName evidence="1">Uncharacterized protein</fullName>
    </submittedName>
</protein>
<name>A0A4Y4DWC3_GLUUR</name>
<proteinExistence type="predicted"/>
<dbReference type="EMBL" id="BJNY01000032">
    <property type="protein sequence ID" value="GED07905.1"/>
    <property type="molecule type" value="Genomic_DNA"/>
</dbReference>
<dbReference type="Proteomes" id="UP000316612">
    <property type="component" value="Unassembled WGS sequence"/>
</dbReference>
<keyword evidence="2" id="KW-1185">Reference proteome</keyword>
<reference evidence="1 2" key="1">
    <citation type="submission" date="2019-06" db="EMBL/GenBank/DDBJ databases">
        <title>Whole genome shotgun sequence of Glutamicibacter uratoxydans NBRC 15515.</title>
        <authorList>
            <person name="Hosoyama A."/>
            <person name="Uohara A."/>
            <person name="Ohji S."/>
            <person name="Ichikawa N."/>
        </authorList>
    </citation>
    <scope>NUCLEOTIDE SEQUENCE [LARGE SCALE GENOMIC DNA]</scope>
    <source>
        <strain evidence="1 2">NBRC 15515</strain>
    </source>
</reference>
<evidence type="ECO:0000313" key="1">
    <source>
        <dbReference type="EMBL" id="GED07905.1"/>
    </source>
</evidence>
<dbReference type="AlphaFoldDB" id="A0A4Y4DWC3"/>
<organism evidence="1 2">
    <name type="scientific">Glutamicibacter uratoxydans</name>
    <name type="common">Arthrobacter uratoxydans</name>
    <dbReference type="NCBI Taxonomy" id="43667"/>
    <lineage>
        <taxon>Bacteria</taxon>
        <taxon>Bacillati</taxon>
        <taxon>Actinomycetota</taxon>
        <taxon>Actinomycetes</taxon>
        <taxon>Micrococcales</taxon>
        <taxon>Micrococcaceae</taxon>
        <taxon>Glutamicibacter</taxon>
    </lineage>
</organism>